<protein>
    <recommendedName>
        <fullName evidence="3">Pyrroline-5-carboxylate reductase dimerisation domain-containing protein</fullName>
    </recommendedName>
</protein>
<dbReference type="Proteomes" id="UP000651010">
    <property type="component" value="Unassembled WGS sequence"/>
</dbReference>
<evidence type="ECO:0008006" key="3">
    <source>
        <dbReference type="Google" id="ProtNLM"/>
    </source>
</evidence>
<keyword evidence="2" id="KW-1185">Reference proteome</keyword>
<organism evidence="1 2">
    <name type="scientific">Dyella acidiphila</name>
    <dbReference type="NCBI Taxonomy" id="2775866"/>
    <lineage>
        <taxon>Bacteria</taxon>
        <taxon>Pseudomonadati</taxon>
        <taxon>Pseudomonadota</taxon>
        <taxon>Gammaproteobacteria</taxon>
        <taxon>Lysobacterales</taxon>
        <taxon>Rhodanobacteraceae</taxon>
        <taxon>Dyella</taxon>
    </lineage>
</organism>
<comment type="caution">
    <text evidence="1">The sequence shown here is derived from an EMBL/GenBank/DDBJ whole genome shotgun (WGS) entry which is preliminary data.</text>
</comment>
<sequence>MAAMFAEAASTLHGQEPDFKTLAREHTTPGGINELFCTVMGEERVWNAVDNGLERVRQRLLERGKSSG</sequence>
<proteinExistence type="predicted"/>
<evidence type="ECO:0000313" key="2">
    <source>
        <dbReference type="Proteomes" id="UP000651010"/>
    </source>
</evidence>
<accession>A0ABR9GA42</accession>
<dbReference type="RefSeq" id="WP_192555778.1">
    <property type="nucleotide sequence ID" value="NZ_JACZZA010000006.1"/>
</dbReference>
<evidence type="ECO:0000313" key="1">
    <source>
        <dbReference type="EMBL" id="MBE1160916.1"/>
    </source>
</evidence>
<reference evidence="1 2" key="1">
    <citation type="submission" date="2020-09" db="EMBL/GenBank/DDBJ databases">
        <title>Dyella sp. 7MK23 isolated from forest soil.</title>
        <authorList>
            <person name="Fu J."/>
        </authorList>
    </citation>
    <scope>NUCLEOTIDE SEQUENCE [LARGE SCALE GENOMIC DNA]</scope>
    <source>
        <strain evidence="1 2">7MK23</strain>
    </source>
</reference>
<gene>
    <name evidence="1" type="ORF">IGX34_10985</name>
</gene>
<dbReference type="EMBL" id="JACZZA010000006">
    <property type="protein sequence ID" value="MBE1160916.1"/>
    <property type="molecule type" value="Genomic_DNA"/>
</dbReference>
<name>A0ABR9GA42_9GAMM</name>